<dbReference type="EMBL" id="JYIX01000040">
    <property type="protein sequence ID" value="KJL30981.1"/>
    <property type="molecule type" value="Genomic_DNA"/>
</dbReference>
<feature type="binding site" evidence="6">
    <location>
        <position position="228"/>
    </location>
    <ligand>
        <name>(6S)-NADPHX</name>
        <dbReference type="ChEBI" id="CHEBI:64076"/>
    </ligand>
</feature>
<dbReference type="GO" id="GO:0110051">
    <property type="term" value="P:metabolite repair"/>
    <property type="evidence" value="ECO:0007669"/>
    <property type="project" value="TreeGrafter"/>
</dbReference>
<evidence type="ECO:0000256" key="3">
    <source>
        <dbReference type="ARBA" id="ARBA00022857"/>
    </source>
</evidence>
<keyword evidence="4 6" id="KW-0520">NAD</keyword>
<feature type="compositionally biased region" description="Basic and acidic residues" evidence="7">
    <location>
        <begin position="308"/>
        <end position="329"/>
    </location>
</feature>
<organism evidence="9 10">
    <name type="scientific">Microbacterium azadirachtae</name>
    <dbReference type="NCBI Taxonomy" id="582680"/>
    <lineage>
        <taxon>Bacteria</taxon>
        <taxon>Bacillati</taxon>
        <taxon>Actinomycetota</taxon>
        <taxon>Actinomycetes</taxon>
        <taxon>Micrococcales</taxon>
        <taxon>Microbacteriaceae</taxon>
        <taxon>Microbacterium</taxon>
    </lineage>
</organism>
<evidence type="ECO:0000259" key="8">
    <source>
        <dbReference type="PROSITE" id="PS51383"/>
    </source>
</evidence>
<evidence type="ECO:0000256" key="2">
    <source>
        <dbReference type="ARBA" id="ARBA00022840"/>
    </source>
</evidence>
<comment type="cofactor">
    <cofactor evidence="6">
        <name>Mg(2+)</name>
        <dbReference type="ChEBI" id="CHEBI:18420"/>
    </cofactor>
</comment>
<sequence length="329" mass="33126">MPSPSAGAFDAQSRRVWTGRDVRRLLRVPGDRDDKRSRGVVALRTGSDAYPGAAVLGVEGAWRAGCGYVRYVGPRRAADLVLARRPETVATTPDADAVLADVWVIGSGTDATTRPDSETSALRALLAGSDPVVVDAGALDLLPATAAPVIATPHAGEFLRLRATVGLAGLSSDTLQDPAARAEAVRETAEALGGAVLLKGATTLVADATAVIAVGTGTPWLATAGTGDVLGGVLGAIVAADRAAGGTTSLAELAATAAWLHGVAGRIASGTEAASGAGEGGPAHPIVALDVADALPAAVALVLGEDQGSEHDEHREHIEHHEETEEGRA</sequence>
<evidence type="ECO:0000313" key="10">
    <source>
        <dbReference type="Proteomes" id="UP000033740"/>
    </source>
</evidence>
<dbReference type="PANTHER" id="PTHR12592">
    <property type="entry name" value="ATP-DEPENDENT (S)-NAD(P)H-HYDRATE DEHYDRATASE FAMILY MEMBER"/>
    <property type="match status" value="1"/>
</dbReference>
<dbReference type="SUPFAM" id="SSF53613">
    <property type="entry name" value="Ribokinase-like"/>
    <property type="match status" value="1"/>
</dbReference>
<comment type="caution">
    <text evidence="9">The sequence shown here is derived from an EMBL/GenBank/DDBJ whole genome shotgun (WGS) entry which is preliminary data.</text>
</comment>
<protein>
    <recommendedName>
        <fullName evidence="6">ADP-dependent (S)-NAD(P)H-hydrate dehydratase</fullName>
        <ecNumber evidence="6">4.2.1.136</ecNumber>
    </recommendedName>
    <alternativeName>
        <fullName evidence="6">ADP-dependent NAD(P)HX dehydratase</fullName>
    </alternativeName>
</protein>
<accession>A0A0F0LHF9</accession>
<keyword evidence="5 6" id="KW-0456">Lyase</keyword>
<gene>
    <name evidence="9" type="primary">nnr</name>
    <name evidence="6" type="synonym">nnrD</name>
    <name evidence="9" type="ORF">RS86_03927</name>
</gene>
<feature type="binding site" evidence="6">
    <location>
        <position position="53"/>
    </location>
    <ligand>
        <name>(6S)-NADPHX</name>
        <dbReference type="ChEBI" id="CHEBI:64076"/>
    </ligand>
</feature>
<dbReference type="GO" id="GO:0046496">
    <property type="term" value="P:nicotinamide nucleotide metabolic process"/>
    <property type="evidence" value="ECO:0007669"/>
    <property type="project" value="UniProtKB-UniRule"/>
</dbReference>
<comment type="subunit">
    <text evidence="6">Homotetramer.</text>
</comment>
<name>A0A0F0LHF9_9MICO</name>
<keyword evidence="1 6" id="KW-0547">Nucleotide-binding</keyword>
<feature type="binding site" evidence="6">
    <location>
        <position position="227"/>
    </location>
    <ligand>
        <name>AMP</name>
        <dbReference type="ChEBI" id="CHEBI:456215"/>
    </ligand>
</feature>
<comment type="catalytic activity">
    <reaction evidence="6">
        <text>(6S)-NADHX + ADP = AMP + phosphate + NADH + H(+)</text>
        <dbReference type="Rhea" id="RHEA:32223"/>
        <dbReference type="ChEBI" id="CHEBI:15378"/>
        <dbReference type="ChEBI" id="CHEBI:43474"/>
        <dbReference type="ChEBI" id="CHEBI:57945"/>
        <dbReference type="ChEBI" id="CHEBI:64074"/>
        <dbReference type="ChEBI" id="CHEBI:456215"/>
        <dbReference type="ChEBI" id="CHEBI:456216"/>
        <dbReference type="EC" id="4.2.1.136"/>
    </reaction>
</comment>
<dbReference type="HAMAP" id="MF_01965">
    <property type="entry name" value="NADHX_dehydratase"/>
    <property type="match status" value="1"/>
</dbReference>
<dbReference type="AlphaFoldDB" id="A0A0F0LHF9"/>
<feature type="binding site" evidence="6">
    <location>
        <position position="154"/>
    </location>
    <ligand>
        <name>(6S)-NADPHX</name>
        <dbReference type="ChEBI" id="CHEBI:64076"/>
    </ligand>
</feature>
<evidence type="ECO:0000256" key="5">
    <source>
        <dbReference type="ARBA" id="ARBA00023239"/>
    </source>
</evidence>
<dbReference type="InterPro" id="IPR000631">
    <property type="entry name" value="CARKD"/>
</dbReference>
<dbReference type="CDD" id="cd01171">
    <property type="entry name" value="YXKO-related"/>
    <property type="match status" value="1"/>
</dbReference>
<keyword evidence="3 6" id="KW-0521">NADP</keyword>
<feature type="region of interest" description="Disordered" evidence="7">
    <location>
        <begin position="306"/>
        <end position="329"/>
    </location>
</feature>
<dbReference type="GO" id="GO:0052855">
    <property type="term" value="F:ADP-dependent NAD(P)H-hydrate dehydratase activity"/>
    <property type="evidence" value="ECO:0007669"/>
    <property type="project" value="UniProtKB-UniRule"/>
</dbReference>
<dbReference type="Proteomes" id="UP000033740">
    <property type="component" value="Unassembled WGS sequence"/>
</dbReference>
<comment type="function">
    <text evidence="6">Catalyzes the dehydration of the S-form of NAD(P)HX at the expense of ADP, which is converted to AMP. Together with NAD(P)HX epimerase, which catalyzes the epimerization of the S- and R-forms, the enzyme allows the repair of both epimers of NAD(P)HX, a damaged form of NAD(P)H that is a result of enzymatic or heat-dependent hydration.</text>
</comment>
<dbReference type="EC" id="4.2.1.136" evidence="6"/>
<evidence type="ECO:0000256" key="4">
    <source>
        <dbReference type="ARBA" id="ARBA00023027"/>
    </source>
</evidence>
<feature type="binding site" evidence="6">
    <location>
        <begin position="199"/>
        <end position="203"/>
    </location>
    <ligand>
        <name>AMP</name>
        <dbReference type="ChEBI" id="CHEBI:456215"/>
    </ligand>
</feature>
<feature type="binding site" evidence="6">
    <location>
        <position position="108"/>
    </location>
    <ligand>
        <name>(6S)-NADPHX</name>
        <dbReference type="ChEBI" id="CHEBI:64076"/>
    </ligand>
</feature>
<dbReference type="Gene3D" id="3.40.1190.20">
    <property type="match status" value="1"/>
</dbReference>
<dbReference type="Pfam" id="PF01256">
    <property type="entry name" value="Carb_kinase"/>
    <property type="match status" value="1"/>
</dbReference>
<evidence type="ECO:0000256" key="6">
    <source>
        <dbReference type="HAMAP-Rule" id="MF_01965"/>
    </source>
</evidence>
<dbReference type="PATRIC" id="fig|582680.6.peg.4015"/>
<dbReference type="InterPro" id="IPR029056">
    <property type="entry name" value="Ribokinase-like"/>
</dbReference>
<dbReference type="PROSITE" id="PS51383">
    <property type="entry name" value="YJEF_C_3"/>
    <property type="match status" value="1"/>
</dbReference>
<keyword evidence="10" id="KW-1185">Reference proteome</keyword>
<proteinExistence type="inferred from homology"/>
<keyword evidence="2 6" id="KW-0067">ATP-binding</keyword>
<evidence type="ECO:0000313" key="9">
    <source>
        <dbReference type="EMBL" id="KJL30981.1"/>
    </source>
</evidence>
<dbReference type="GO" id="GO:0005524">
    <property type="term" value="F:ATP binding"/>
    <property type="evidence" value="ECO:0007669"/>
    <property type="project" value="UniProtKB-KW"/>
</dbReference>
<evidence type="ECO:0000256" key="7">
    <source>
        <dbReference type="SAM" id="MobiDB-lite"/>
    </source>
</evidence>
<reference evidence="9 10" key="1">
    <citation type="submission" date="2015-02" db="EMBL/GenBank/DDBJ databases">
        <title>Draft genome sequences of ten Microbacterium spp. with emphasis on heavy metal contaminated environments.</title>
        <authorList>
            <person name="Corretto E."/>
        </authorList>
    </citation>
    <scope>NUCLEOTIDE SEQUENCE [LARGE SCALE GENOMIC DNA]</scope>
    <source>
        <strain evidence="9 10">ARN176</strain>
    </source>
</reference>
<evidence type="ECO:0000256" key="1">
    <source>
        <dbReference type="ARBA" id="ARBA00022741"/>
    </source>
</evidence>
<dbReference type="PANTHER" id="PTHR12592:SF0">
    <property type="entry name" value="ATP-DEPENDENT (S)-NAD(P)H-HYDRATE DEHYDRATASE"/>
    <property type="match status" value="1"/>
</dbReference>
<dbReference type="RefSeq" id="WP_082076914.1">
    <property type="nucleotide sequence ID" value="NZ_JYIX01000040.1"/>
</dbReference>
<feature type="domain" description="YjeF C-terminal" evidence="8">
    <location>
        <begin position="18"/>
        <end position="302"/>
    </location>
</feature>
<comment type="similarity">
    <text evidence="6">Belongs to the NnrD/CARKD family.</text>
</comment>
<comment type="catalytic activity">
    <reaction evidence="6">
        <text>(6S)-NADPHX + ADP = AMP + phosphate + NADPH + H(+)</text>
        <dbReference type="Rhea" id="RHEA:32235"/>
        <dbReference type="ChEBI" id="CHEBI:15378"/>
        <dbReference type="ChEBI" id="CHEBI:43474"/>
        <dbReference type="ChEBI" id="CHEBI:57783"/>
        <dbReference type="ChEBI" id="CHEBI:64076"/>
        <dbReference type="ChEBI" id="CHEBI:456215"/>
        <dbReference type="ChEBI" id="CHEBI:456216"/>
        <dbReference type="EC" id="4.2.1.136"/>
    </reaction>
</comment>
<dbReference type="STRING" id="582680.RS86_03927"/>
<dbReference type="GO" id="GO:0052856">
    <property type="term" value="F:NAD(P)HX epimerase activity"/>
    <property type="evidence" value="ECO:0007669"/>
    <property type="project" value="TreeGrafter"/>
</dbReference>